<proteinExistence type="predicted"/>
<evidence type="ECO:0000313" key="1">
    <source>
        <dbReference type="EMBL" id="KAI3798968.1"/>
    </source>
</evidence>
<comment type="caution">
    <text evidence="1">The sequence shown here is derived from an EMBL/GenBank/DDBJ whole genome shotgun (WGS) entry which is preliminary data.</text>
</comment>
<gene>
    <name evidence="1" type="ORF">L1987_34256</name>
</gene>
<reference evidence="1 2" key="2">
    <citation type="journal article" date="2022" name="Mol. Ecol. Resour.">
        <title>The genomes of chicory, endive, great burdock and yacon provide insights into Asteraceae paleo-polyploidization history and plant inulin production.</title>
        <authorList>
            <person name="Fan W."/>
            <person name="Wang S."/>
            <person name="Wang H."/>
            <person name="Wang A."/>
            <person name="Jiang F."/>
            <person name="Liu H."/>
            <person name="Zhao H."/>
            <person name="Xu D."/>
            <person name="Zhang Y."/>
        </authorList>
    </citation>
    <scope>NUCLEOTIDE SEQUENCE [LARGE SCALE GENOMIC DNA]</scope>
    <source>
        <strain evidence="2">cv. Yunnan</strain>
        <tissue evidence="1">Leaves</tissue>
    </source>
</reference>
<name>A0ACB9HSK9_9ASTR</name>
<reference evidence="2" key="1">
    <citation type="journal article" date="2022" name="Mol. Ecol. Resour.">
        <title>The genomes of chicory, endive, great burdock and yacon provide insights into Asteraceae palaeo-polyploidization history and plant inulin production.</title>
        <authorList>
            <person name="Fan W."/>
            <person name="Wang S."/>
            <person name="Wang H."/>
            <person name="Wang A."/>
            <person name="Jiang F."/>
            <person name="Liu H."/>
            <person name="Zhao H."/>
            <person name="Xu D."/>
            <person name="Zhang Y."/>
        </authorList>
    </citation>
    <scope>NUCLEOTIDE SEQUENCE [LARGE SCALE GENOMIC DNA]</scope>
    <source>
        <strain evidence="2">cv. Yunnan</strain>
    </source>
</reference>
<organism evidence="1 2">
    <name type="scientific">Smallanthus sonchifolius</name>
    <dbReference type="NCBI Taxonomy" id="185202"/>
    <lineage>
        <taxon>Eukaryota</taxon>
        <taxon>Viridiplantae</taxon>
        <taxon>Streptophyta</taxon>
        <taxon>Embryophyta</taxon>
        <taxon>Tracheophyta</taxon>
        <taxon>Spermatophyta</taxon>
        <taxon>Magnoliopsida</taxon>
        <taxon>eudicotyledons</taxon>
        <taxon>Gunneridae</taxon>
        <taxon>Pentapetalae</taxon>
        <taxon>asterids</taxon>
        <taxon>campanulids</taxon>
        <taxon>Asterales</taxon>
        <taxon>Asteraceae</taxon>
        <taxon>Asteroideae</taxon>
        <taxon>Heliantheae alliance</taxon>
        <taxon>Millerieae</taxon>
        <taxon>Smallanthus</taxon>
    </lineage>
</organism>
<keyword evidence="2" id="KW-1185">Reference proteome</keyword>
<evidence type="ECO:0000313" key="2">
    <source>
        <dbReference type="Proteomes" id="UP001056120"/>
    </source>
</evidence>
<sequence>MDTMFTLQYHHQSFNSTITSSGSSRSFTHHHQPPEECLNTFFMEEDDDHSSKSHGRELLSETARAIADKNSTRIQQLMWMLNELSSSYGEVNEKLSFYFLQALFCRMTDSGDSSYRALSSVSEKTCSFESTRNLLLKFQEVSPWTTFGHVASNAAIMEAFDGETRLHIVDISNTYCTQWPTLLEAIATRTEMTHLTSVSPWSSPVNPTG</sequence>
<dbReference type="Proteomes" id="UP001056120">
    <property type="component" value="Linkage Group LG11"/>
</dbReference>
<accession>A0ACB9HSK9</accession>
<protein>
    <submittedName>
        <fullName evidence="1">Uncharacterized protein</fullName>
    </submittedName>
</protein>
<dbReference type="EMBL" id="CM042028">
    <property type="protein sequence ID" value="KAI3798968.1"/>
    <property type="molecule type" value="Genomic_DNA"/>
</dbReference>